<evidence type="ECO:0000313" key="6">
    <source>
        <dbReference type="EMBL" id="CAL5133531.1"/>
    </source>
</evidence>
<dbReference type="Gene3D" id="3.60.20.30">
    <property type="entry name" value="(Glycosyl)asparaginase"/>
    <property type="match status" value="1"/>
</dbReference>
<dbReference type="EMBL" id="CAXLJL010000156">
    <property type="protein sequence ID" value="CAL5133531.1"/>
    <property type="molecule type" value="Genomic_DNA"/>
</dbReference>
<dbReference type="InterPro" id="IPR000246">
    <property type="entry name" value="Peptidase_T2"/>
</dbReference>
<evidence type="ECO:0000313" key="7">
    <source>
        <dbReference type="Proteomes" id="UP001497525"/>
    </source>
</evidence>
<feature type="active site" description="Nucleophile" evidence="2">
    <location>
        <position position="221"/>
    </location>
</feature>
<dbReference type="PANTHER" id="PTHR10188">
    <property type="entry name" value="L-ASPARAGINASE"/>
    <property type="match status" value="1"/>
</dbReference>
<evidence type="ECO:0008006" key="8">
    <source>
        <dbReference type="Google" id="ProtNLM"/>
    </source>
</evidence>
<feature type="site" description="Cleavage; by autolysis" evidence="4">
    <location>
        <begin position="220"/>
        <end position="221"/>
    </location>
</feature>
<evidence type="ECO:0000256" key="5">
    <source>
        <dbReference type="SAM" id="SignalP"/>
    </source>
</evidence>
<keyword evidence="5" id="KW-0732">Signal</keyword>
<organism evidence="6 7">
    <name type="scientific">Calicophoron daubneyi</name>
    <name type="common">Rumen fluke</name>
    <name type="synonym">Paramphistomum daubneyi</name>
    <dbReference type="NCBI Taxonomy" id="300641"/>
    <lineage>
        <taxon>Eukaryota</taxon>
        <taxon>Metazoa</taxon>
        <taxon>Spiralia</taxon>
        <taxon>Lophotrochozoa</taxon>
        <taxon>Platyhelminthes</taxon>
        <taxon>Trematoda</taxon>
        <taxon>Digenea</taxon>
        <taxon>Plagiorchiida</taxon>
        <taxon>Pronocephalata</taxon>
        <taxon>Paramphistomoidea</taxon>
        <taxon>Paramphistomidae</taxon>
        <taxon>Calicophoron</taxon>
    </lineage>
</organism>
<evidence type="ECO:0000256" key="1">
    <source>
        <dbReference type="ARBA" id="ARBA00010872"/>
    </source>
</evidence>
<dbReference type="SUPFAM" id="SSF56235">
    <property type="entry name" value="N-terminal nucleophile aminohydrolases (Ntn hydrolases)"/>
    <property type="match status" value="1"/>
</dbReference>
<sequence>MIQMKFIAVVLAVQAAVGRAITVSKPPVTVVSTWGFTCATDAAWAVLNNKTSLYGNEIYGTAVSAVVEGCTVAEEDRSITSVGYGCSPDEDGHTTLDAMVMDGRTMEAGAVAAMPDIKQAAKVALEVMRSTQHTLLVGPMAAKFAQSRGFKPESLDTPESRELWERWKKNNCQPNYRKPSAWMPSPLDSCGPYRPKYDHRPFPACSSPRPSDAVNEKKHDTIGLVAIDSYGSMAVGLSTSGAIHKMPGRVGDTPIPGSGGYVDNEVGGAVGTGDGDLMMRFVLSYEAVRLMREGLGPTEACTRSLRNVKQTGPWSAGLVALNASGAYGAACVGFGKFQISVRNSVLSKVIDIQCMQVDN</sequence>
<reference evidence="6" key="1">
    <citation type="submission" date="2024-06" db="EMBL/GenBank/DDBJ databases">
        <authorList>
            <person name="Liu X."/>
            <person name="Lenzi L."/>
            <person name="Haldenby T S."/>
            <person name="Uol C."/>
        </authorList>
    </citation>
    <scope>NUCLEOTIDE SEQUENCE</scope>
</reference>
<feature type="binding site" evidence="3">
    <location>
        <begin position="272"/>
        <end position="275"/>
    </location>
    <ligand>
        <name>substrate</name>
    </ligand>
</feature>
<evidence type="ECO:0000256" key="4">
    <source>
        <dbReference type="PIRSR" id="PIRSR600246-3"/>
    </source>
</evidence>
<feature type="binding site" evidence="3">
    <location>
        <begin position="249"/>
        <end position="252"/>
    </location>
    <ligand>
        <name>substrate</name>
    </ligand>
</feature>
<dbReference type="GO" id="GO:0003948">
    <property type="term" value="F:N4-(beta-N-acetylglucosaminyl)-L-asparaginase activity"/>
    <property type="evidence" value="ECO:0007669"/>
    <property type="project" value="TreeGrafter"/>
</dbReference>
<accession>A0AAV2TB74</accession>
<comment type="similarity">
    <text evidence="1">Belongs to the Ntn-hydrolase family.</text>
</comment>
<evidence type="ECO:0000256" key="3">
    <source>
        <dbReference type="PIRSR" id="PIRSR600246-2"/>
    </source>
</evidence>
<dbReference type="Pfam" id="PF01112">
    <property type="entry name" value="Asparaginase_2"/>
    <property type="match status" value="1"/>
</dbReference>
<dbReference type="AlphaFoldDB" id="A0AAV2TB74"/>
<feature type="signal peptide" evidence="5">
    <location>
        <begin position="1"/>
        <end position="20"/>
    </location>
</feature>
<name>A0AAV2TB74_CALDB</name>
<gene>
    <name evidence="6" type="ORF">CDAUBV1_LOCUS6803</name>
</gene>
<feature type="chain" id="PRO_5043774653" description="Aspartylglucosaminidase" evidence="5">
    <location>
        <begin position="21"/>
        <end position="359"/>
    </location>
</feature>
<dbReference type="InterPro" id="IPR029055">
    <property type="entry name" value="Ntn_hydrolases_N"/>
</dbReference>
<dbReference type="GO" id="GO:0005737">
    <property type="term" value="C:cytoplasm"/>
    <property type="evidence" value="ECO:0007669"/>
    <property type="project" value="TreeGrafter"/>
</dbReference>
<evidence type="ECO:0000256" key="2">
    <source>
        <dbReference type="PIRSR" id="PIRSR600246-1"/>
    </source>
</evidence>
<dbReference type="Proteomes" id="UP001497525">
    <property type="component" value="Unassembled WGS sequence"/>
</dbReference>
<dbReference type="PANTHER" id="PTHR10188:SF6">
    <property type="entry name" value="N(4)-(BETA-N-ACETYLGLUCOSAMINYL)-L-ASPARAGINASE"/>
    <property type="match status" value="1"/>
</dbReference>
<proteinExistence type="inferred from homology"/>
<comment type="caution">
    <text evidence="6">The sequence shown here is derived from an EMBL/GenBank/DDBJ whole genome shotgun (WGS) entry which is preliminary data.</text>
</comment>
<protein>
    <recommendedName>
        <fullName evidence="8">Aspartylglucosaminidase</fullName>
    </recommendedName>
</protein>
<dbReference type="CDD" id="cd04513">
    <property type="entry name" value="Glycosylasparaginase"/>
    <property type="match status" value="1"/>
</dbReference>